<name>M3D835_SPHMS</name>
<evidence type="ECO:0000313" key="2">
    <source>
        <dbReference type="Proteomes" id="UP000016931"/>
    </source>
</evidence>
<keyword evidence="2" id="KW-1185">Reference proteome</keyword>
<protein>
    <submittedName>
        <fullName evidence="1">Uncharacterized protein</fullName>
    </submittedName>
</protein>
<reference evidence="1 2" key="1">
    <citation type="journal article" date="2012" name="PLoS Pathog.">
        <title>Diverse lifestyles and strategies of plant pathogenesis encoded in the genomes of eighteen Dothideomycetes fungi.</title>
        <authorList>
            <person name="Ohm R.A."/>
            <person name="Feau N."/>
            <person name="Henrissat B."/>
            <person name="Schoch C.L."/>
            <person name="Horwitz B.A."/>
            <person name="Barry K.W."/>
            <person name="Condon B.J."/>
            <person name="Copeland A.C."/>
            <person name="Dhillon B."/>
            <person name="Glaser F."/>
            <person name="Hesse C.N."/>
            <person name="Kosti I."/>
            <person name="LaButti K."/>
            <person name="Lindquist E.A."/>
            <person name="Lucas S."/>
            <person name="Salamov A.A."/>
            <person name="Bradshaw R.E."/>
            <person name="Ciuffetti L."/>
            <person name="Hamelin R.C."/>
            <person name="Kema G.H.J."/>
            <person name="Lawrence C."/>
            <person name="Scott J.A."/>
            <person name="Spatafora J.W."/>
            <person name="Turgeon B.G."/>
            <person name="de Wit P.J.G.M."/>
            <person name="Zhong S."/>
            <person name="Goodwin S.B."/>
            <person name="Grigoriev I.V."/>
        </authorList>
    </citation>
    <scope>NUCLEOTIDE SEQUENCE [LARGE SCALE GENOMIC DNA]</scope>
    <source>
        <strain evidence="1 2">SO2202</strain>
    </source>
</reference>
<dbReference type="EMBL" id="KB456262">
    <property type="protein sequence ID" value="EMF14315.1"/>
    <property type="molecule type" value="Genomic_DNA"/>
</dbReference>
<dbReference type="HOGENOM" id="CLU_2074601_0_0_1"/>
<accession>M3D835</accession>
<organism evidence="1 2">
    <name type="scientific">Sphaerulina musiva (strain SO2202)</name>
    <name type="common">Poplar stem canker fungus</name>
    <name type="synonym">Septoria musiva</name>
    <dbReference type="NCBI Taxonomy" id="692275"/>
    <lineage>
        <taxon>Eukaryota</taxon>
        <taxon>Fungi</taxon>
        <taxon>Dikarya</taxon>
        <taxon>Ascomycota</taxon>
        <taxon>Pezizomycotina</taxon>
        <taxon>Dothideomycetes</taxon>
        <taxon>Dothideomycetidae</taxon>
        <taxon>Mycosphaerellales</taxon>
        <taxon>Mycosphaerellaceae</taxon>
        <taxon>Sphaerulina</taxon>
    </lineage>
</organism>
<proteinExistence type="predicted"/>
<gene>
    <name evidence="1" type="ORF">SEPMUDRAFT_132004</name>
</gene>
<dbReference type="AlphaFoldDB" id="M3D835"/>
<dbReference type="Proteomes" id="UP000016931">
    <property type="component" value="Unassembled WGS sequence"/>
</dbReference>
<dbReference type="RefSeq" id="XP_016762436.1">
    <property type="nucleotide sequence ID" value="XM_016902464.1"/>
</dbReference>
<evidence type="ECO:0000313" key="1">
    <source>
        <dbReference type="EMBL" id="EMF14315.1"/>
    </source>
</evidence>
<sequence length="118" mass="13375">MHPATGVRDARAKEWSLNAKDSNFRILVPTSGTPSARHLPHLAVRTVGRPPARRRFPLHYQAPTRRIIFRRASTLGGTAFNTERELYKSLKESKLCQLLDFKSEVLNGIDGPRMKLAR</sequence>
<dbReference type="GeneID" id="27899601"/>